<dbReference type="InParanoid" id="A0A0G4FYR0"/>
<name>A0A0G4FYR0_VITBC</name>
<dbReference type="SUPFAM" id="SSF82185">
    <property type="entry name" value="Histone H3 K4-specific methyltransferase SET7/9 N-terminal domain"/>
    <property type="match status" value="2"/>
</dbReference>
<dbReference type="Gene3D" id="2.20.110.10">
    <property type="entry name" value="Histone H3 K4-specific methyltransferase SET7/9 N-terminal domain"/>
    <property type="match status" value="2"/>
</dbReference>
<evidence type="ECO:0000256" key="2">
    <source>
        <dbReference type="SAM" id="Coils"/>
    </source>
</evidence>
<keyword evidence="1" id="KW-0677">Repeat</keyword>
<feature type="coiled-coil region" evidence="2">
    <location>
        <begin position="1"/>
        <end position="43"/>
    </location>
</feature>
<accession>A0A0G4FYR0</accession>
<evidence type="ECO:0000256" key="1">
    <source>
        <dbReference type="ARBA" id="ARBA00022737"/>
    </source>
</evidence>
<dbReference type="OrthoDB" id="312720at2759"/>
<dbReference type="AlphaFoldDB" id="A0A0G4FYR0"/>
<gene>
    <name evidence="4" type="ORF">Vbra_16481</name>
</gene>
<organism evidence="4 5">
    <name type="scientific">Vitrella brassicaformis (strain CCMP3155)</name>
    <dbReference type="NCBI Taxonomy" id="1169540"/>
    <lineage>
        <taxon>Eukaryota</taxon>
        <taxon>Sar</taxon>
        <taxon>Alveolata</taxon>
        <taxon>Colpodellida</taxon>
        <taxon>Vitrellaceae</taxon>
        <taxon>Vitrella</taxon>
    </lineage>
</organism>
<keyword evidence="5" id="KW-1185">Reference proteome</keyword>
<evidence type="ECO:0000256" key="3">
    <source>
        <dbReference type="SAM" id="MobiDB-lite"/>
    </source>
</evidence>
<dbReference type="InterPro" id="IPR003409">
    <property type="entry name" value="MORN"/>
</dbReference>
<dbReference type="VEuPathDB" id="CryptoDB:Vbra_16481"/>
<reference evidence="4 5" key="1">
    <citation type="submission" date="2014-11" db="EMBL/GenBank/DDBJ databases">
        <authorList>
            <person name="Zhu J."/>
            <person name="Qi W."/>
            <person name="Song R."/>
        </authorList>
    </citation>
    <scope>NUCLEOTIDE SEQUENCE [LARGE SCALE GENOMIC DNA]</scope>
</reference>
<dbReference type="SMART" id="SM00698">
    <property type="entry name" value="MORN"/>
    <property type="match status" value="7"/>
</dbReference>
<sequence>MEELTRQLDSCQQRLVEELAKERDELKAERDHYKARLEVAEERNRQTEIYINERLDKAEDRIKALEGKPALSPHAPHTIVWAGGEYYGRLCDGVPDGSGLLRTLDGCHKLYDGEWKAGKREGDGMSYFDTNSQSKPNPLKYRGQWKEDHCHGHGIGYHAAGRVLYDGQWKNGQHDGQGTYHQIAFVYGFYTGGWVAGEMHGQGEMTNYTSRQDGKWQRYSGATLNGQRHGRGKLEQLLQGGVWIWEYEGQWVEGNRCGQGTAYWLKEDGKCCYEGEWADDMMHGKGKAFDNSGATVLFDGEWRQGRLHAGVFLPDDSPVSWKAGQRISSAVRKKLEKLCGETPDWLPEAEPDGQTQTRGGLASGQTRGGLASLLRPNYTHMQ</sequence>
<feature type="region of interest" description="Disordered" evidence="3">
    <location>
        <begin position="342"/>
        <end position="382"/>
    </location>
</feature>
<evidence type="ECO:0000313" key="4">
    <source>
        <dbReference type="EMBL" id="CEM20603.1"/>
    </source>
</evidence>
<dbReference type="STRING" id="1169540.A0A0G4FYR0"/>
<dbReference type="EMBL" id="CDMY01000531">
    <property type="protein sequence ID" value="CEM20603.1"/>
    <property type="molecule type" value="Genomic_DNA"/>
</dbReference>
<keyword evidence="2" id="KW-0175">Coiled coil</keyword>
<evidence type="ECO:0000313" key="5">
    <source>
        <dbReference type="Proteomes" id="UP000041254"/>
    </source>
</evidence>
<dbReference type="Proteomes" id="UP000041254">
    <property type="component" value="Unassembled WGS sequence"/>
</dbReference>
<evidence type="ECO:0008006" key="6">
    <source>
        <dbReference type="Google" id="ProtNLM"/>
    </source>
</evidence>
<dbReference type="PANTHER" id="PTHR23084">
    <property type="entry name" value="PHOSPHATIDYLINOSITOL-4-PHOSPHATE 5-KINASE RELATED"/>
    <property type="match status" value="1"/>
</dbReference>
<dbReference type="PhylomeDB" id="A0A0G4FYR0"/>
<dbReference type="Pfam" id="PF02493">
    <property type="entry name" value="MORN"/>
    <property type="match status" value="8"/>
</dbReference>
<protein>
    <recommendedName>
        <fullName evidence="6">MORN repeat protein</fullName>
    </recommendedName>
</protein>
<proteinExistence type="predicted"/>
<dbReference type="PANTHER" id="PTHR23084:SF263">
    <property type="entry name" value="MORN REPEAT-CONTAINING PROTEIN 1"/>
    <property type="match status" value="1"/>
</dbReference>